<name>A0A369B4A0_9BACL</name>
<dbReference type="RefSeq" id="WP_114498690.1">
    <property type="nucleotide sequence ID" value="NZ_QPJW01000015.1"/>
</dbReference>
<dbReference type="PANTHER" id="PTHR39157:SF1">
    <property type="entry name" value="DOXX FAMILY PROTEIN"/>
    <property type="match status" value="1"/>
</dbReference>
<dbReference type="Proteomes" id="UP000253090">
    <property type="component" value="Unassembled WGS sequence"/>
</dbReference>
<keyword evidence="4 5" id="KW-0472">Membrane</keyword>
<dbReference type="Pfam" id="PF07681">
    <property type="entry name" value="DoxX"/>
    <property type="match status" value="1"/>
</dbReference>
<evidence type="ECO:0000313" key="7">
    <source>
        <dbReference type="Proteomes" id="UP000253090"/>
    </source>
</evidence>
<feature type="transmembrane region" description="Helical" evidence="5">
    <location>
        <begin position="126"/>
        <end position="149"/>
    </location>
</feature>
<comment type="subcellular location">
    <subcellularLocation>
        <location evidence="1">Membrane</location>
        <topology evidence="1">Multi-pass membrane protein</topology>
    </subcellularLocation>
</comment>
<evidence type="ECO:0000256" key="1">
    <source>
        <dbReference type="ARBA" id="ARBA00004141"/>
    </source>
</evidence>
<accession>A0A369B4A0</accession>
<sequence length="169" mass="18468">MFVHWLRNNVIASWLLAVIRIYVGFEWLTSGWGKLTGGFDAKGFLIGAIEKSGGEHPAVQGWWASFLEHFALPGVGLFNVLVPVGEVLVGLGLIVGLFTWTAALFGMIMNLAFLFSGTVSSNPQLLLLQIFITVAGANAGRIGLDYFVLPYLRRLFGRKSDYGSFPGTR</sequence>
<reference evidence="6 7" key="1">
    <citation type="submission" date="2018-07" db="EMBL/GenBank/DDBJ databases">
        <title>Genomic Encyclopedia of Type Strains, Phase III (KMG-III): the genomes of soil and plant-associated and newly described type strains.</title>
        <authorList>
            <person name="Whitman W."/>
        </authorList>
    </citation>
    <scope>NUCLEOTIDE SEQUENCE [LARGE SCALE GENOMIC DNA]</scope>
    <source>
        <strain evidence="6 7">CECT 8333</strain>
    </source>
</reference>
<evidence type="ECO:0000256" key="5">
    <source>
        <dbReference type="SAM" id="Phobius"/>
    </source>
</evidence>
<keyword evidence="2 5" id="KW-0812">Transmembrane</keyword>
<evidence type="ECO:0000256" key="4">
    <source>
        <dbReference type="ARBA" id="ARBA00023136"/>
    </source>
</evidence>
<organism evidence="6 7">
    <name type="scientific">Fontibacillus phaseoli</name>
    <dbReference type="NCBI Taxonomy" id="1416533"/>
    <lineage>
        <taxon>Bacteria</taxon>
        <taxon>Bacillati</taxon>
        <taxon>Bacillota</taxon>
        <taxon>Bacilli</taxon>
        <taxon>Bacillales</taxon>
        <taxon>Paenibacillaceae</taxon>
        <taxon>Fontibacillus</taxon>
    </lineage>
</organism>
<dbReference type="EMBL" id="QPJW01000015">
    <property type="protein sequence ID" value="RCX15326.1"/>
    <property type="molecule type" value="Genomic_DNA"/>
</dbReference>
<evidence type="ECO:0000256" key="2">
    <source>
        <dbReference type="ARBA" id="ARBA00022692"/>
    </source>
</evidence>
<feature type="transmembrane region" description="Helical" evidence="5">
    <location>
        <begin position="89"/>
        <end position="114"/>
    </location>
</feature>
<dbReference type="PANTHER" id="PTHR39157">
    <property type="entry name" value="INTEGRAL MEMBRANE PROTEIN-RELATED"/>
    <property type="match status" value="1"/>
</dbReference>
<keyword evidence="3 5" id="KW-1133">Transmembrane helix</keyword>
<gene>
    <name evidence="6" type="ORF">DFP94_1159</name>
</gene>
<dbReference type="GO" id="GO:0016020">
    <property type="term" value="C:membrane"/>
    <property type="evidence" value="ECO:0007669"/>
    <property type="project" value="UniProtKB-SubCell"/>
</dbReference>
<dbReference type="AlphaFoldDB" id="A0A369B4A0"/>
<proteinExistence type="predicted"/>
<keyword evidence="7" id="KW-1185">Reference proteome</keyword>
<protein>
    <submittedName>
        <fullName evidence="6">Thiosulfate dehydrogenase [quinone] large subunit</fullName>
    </submittedName>
</protein>
<evidence type="ECO:0000256" key="3">
    <source>
        <dbReference type="ARBA" id="ARBA00022989"/>
    </source>
</evidence>
<feature type="transmembrane region" description="Helical" evidence="5">
    <location>
        <begin position="12"/>
        <end position="29"/>
    </location>
</feature>
<comment type="caution">
    <text evidence="6">The sequence shown here is derived from an EMBL/GenBank/DDBJ whole genome shotgun (WGS) entry which is preliminary data.</text>
</comment>
<feature type="transmembrane region" description="Helical" evidence="5">
    <location>
        <begin position="62"/>
        <end position="82"/>
    </location>
</feature>
<dbReference type="InterPro" id="IPR032808">
    <property type="entry name" value="DoxX"/>
</dbReference>
<dbReference type="OrthoDB" id="26941at2"/>
<evidence type="ECO:0000313" key="6">
    <source>
        <dbReference type="EMBL" id="RCX15326.1"/>
    </source>
</evidence>